<dbReference type="EMBL" id="CAADRP010002140">
    <property type="protein sequence ID" value="VFU61921.1"/>
    <property type="molecule type" value="Genomic_DNA"/>
</dbReference>
<sequence length="103" mass="11783">MDSGLEASAQSHSFYLCSLRKTEKEKEKLLLQLYTSDKSNYHDYPRRLLGTCVTWKRRKDSFYSLMLARLPIPAVFSANSTQWADFGGISTGQVDAICDEEYC</sequence>
<reference evidence="1" key="1">
    <citation type="submission" date="2019-03" db="EMBL/GenBank/DDBJ databases">
        <authorList>
            <person name="Mank J."/>
            <person name="Almeida P."/>
        </authorList>
    </citation>
    <scope>NUCLEOTIDE SEQUENCE</scope>
    <source>
        <strain evidence="1">78183</strain>
    </source>
</reference>
<protein>
    <submittedName>
        <fullName evidence="1">Uncharacterized protein</fullName>
    </submittedName>
</protein>
<gene>
    <name evidence="1" type="ORF">SVIM_LOCUS465617</name>
</gene>
<name>A0A6N2N582_SALVM</name>
<accession>A0A6N2N582</accession>
<organism evidence="1">
    <name type="scientific">Salix viminalis</name>
    <name type="common">Common osier</name>
    <name type="synonym">Basket willow</name>
    <dbReference type="NCBI Taxonomy" id="40686"/>
    <lineage>
        <taxon>Eukaryota</taxon>
        <taxon>Viridiplantae</taxon>
        <taxon>Streptophyta</taxon>
        <taxon>Embryophyta</taxon>
        <taxon>Tracheophyta</taxon>
        <taxon>Spermatophyta</taxon>
        <taxon>Magnoliopsida</taxon>
        <taxon>eudicotyledons</taxon>
        <taxon>Gunneridae</taxon>
        <taxon>Pentapetalae</taxon>
        <taxon>rosids</taxon>
        <taxon>fabids</taxon>
        <taxon>Malpighiales</taxon>
        <taxon>Salicaceae</taxon>
        <taxon>Saliceae</taxon>
        <taxon>Salix</taxon>
    </lineage>
</organism>
<proteinExistence type="predicted"/>
<dbReference type="AlphaFoldDB" id="A0A6N2N582"/>
<evidence type="ECO:0000313" key="1">
    <source>
        <dbReference type="EMBL" id="VFU61921.1"/>
    </source>
</evidence>